<organism evidence="2 3">
    <name type="scientific">Phyllosticta citricarpa</name>
    <dbReference type="NCBI Taxonomy" id="55181"/>
    <lineage>
        <taxon>Eukaryota</taxon>
        <taxon>Fungi</taxon>
        <taxon>Dikarya</taxon>
        <taxon>Ascomycota</taxon>
        <taxon>Pezizomycotina</taxon>
        <taxon>Dothideomycetes</taxon>
        <taxon>Dothideomycetes incertae sedis</taxon>
        <taxon>Botryosphaeriales</taxon>
        <taxon>Phyllostictaceae</taxon>
        <taxon>Phyllosticta</taxon>
    </lineage>
</organism>
<keyword evidence="3" id="KW-1185">Reference proteome</keyword>
<name>A0ABR1MH90_9PEZI</name>
<accession>A0ABR1MH90</accession>
<reference evidence="2 3" key="1">
    <citation type="submission" date="2024-04" db="EMBL/GenBank/DDBJ databases">
        <title>Phyllosticta paracitricarpa is synonymous to the EU quarantine fungus P. citricarpa based on phylogenomic analyses.</title>
        <authorList>
            <consortium name="Lawrence Berkeley National Laboratory"/>
            <person name="Van Ingen-Buijs V.A."/>
            <person name="Van Westerhoven A.C."/>
            <person name="Haridas S."/>
            <person name="Skiadas P."/>
            <person name="Martin F."/>
            <person name="Groenewald J.Z."/>
            <person name="Crous P.W."/>
            <person name="Seidl M.F."/>
        </authorList>
    </citation>
    <scope>NUCLEOTIDE SEQUENCE [LARGE SCALE GENOMIC DNA]</scope>
    <source>
        <strain evidence="2 3">CBS 122670</strain>
    </source>
</reference>
<dbReference type="Proteomes" id="UP001365128">
    <property type="component" value="Unassembled WGS sequence"/>
</dbReference>
<dbReference type="EMBL" id="JBBPDW010000009">
    <property type="protein sequence ID" value="KAK7549361.1"/>
    <property type="molecule type" value="Genomic_DNA"/>
</dbReference>
<evidence type="ECO:0000313" key="3">
    <source>
        <dbReference type="Proteomes" id="UP001365128"/>
    </source>
</evidence>
<proteinExistence type="predicted"/>
<protein>
    <recommendedName>
        <fullName evidence="4">F-box domain-containing protein</fullName>
    </recommendedName>
</protein>
<gene>
    <name evidence="2" type="ORF">IWX46DRAFT_579661</name>
</gene>
<comment type="caution">
    <text evidence="2">The sequence shown here is derived from an EMBL/GenBank/DDBJ whole genome shotgun (WGS) entry which is preliminary data.</text>
</comment>
<evidence type="ECO:0000256" key="1">
    <source>
        <dbReference type="SAM" id="MobiDB-lite"/>
    </source>
</evidence>
<evidence type="ECO:0008006" key="4">
    <source>
        <dbReference type="Google" id="ProtNLM"/>
    </source>
</evidence>
<feature type="region of interest" description="Disordered" evidence="1">
    <location>
        <begin position="1"/>
        <end position="50"/>
    </location>
</feature>
<evidence type="ECO:0000313" key="2">
    <source>
        <dbReference type="EMBL" id="KAK7549361.1"/>
    </source>
</evidence>
<sequence>MARKRKTQKPSRSVPGADYFSAQELAARQSRDSSQRSANQNQPGRPAGSRLDKLPVELLYEIDDHLDDAGALAFRVTCGRIREALLSRKRRTKELSNSYDREHLRWRLVWEAEWAEEEGREHPGEMQVCGGCMSFHNKKCFCSQQLSKSARSRRCYGCERKFRLCPHLEMDYSQLIGLPDHSALGKFRNDRKFLHYGSDFRWLFDSAACPCDIRITVSENLRNMQETEASEEHIRQVSQSTPPLQTQTILQRKKNIQVKTETCYKILPTNRGGWEFRWGWKDQREKAQKTIHEVITKGDYIVCPHLRGAYFSKDKLKTFYSEVTGGHNVQESSVEFICENELCGAKCEVSLVFDTNFDWRPSRSCGVWNPEPDYCLYIVVSRRLELADMGGPEWLAKTEVMEGDESYANGHGRG</sequence>